<dbReference type="GO" id="GO:0003962">
    <property type="term" value="F:cystathionine gamma-synthase activity"/>
    <property type="evidence" value="ECO:0007669"/>
    <property type="project" value="UniProtKB-EC"/>
</dbReference>
<evidence type="ECO:0000256" key="12">
    <source>
        <dbReference type="SAM" id="MobiDB-lite"/>
    </source>
</evidence>
<comment type="similarity">
    <text evidence="9">Belongs to the trans-sulfuration enzymes family. MET7 subfamily.</text>
</comment>
<dbReference type="PANTHER" id="PTHR42699:SF1">
    <property type="entry name" value="CYSTATHIONINE GAMMA-SYNTHASE-RELATED"/>
    <property type="match status" value="1"/>
</dbReference>
<dbReference type="OrthoDB" id="10047078at2759"/>
<dbReference type="EMBL" id="CABT02000009">
    <property type="protein sequence ID" value="CCC09427.1"/>
    <property type="molecule type" value="Genomic_DNA"/>
</dbReference>
<evidence type="ECO:0000256" key="7">
    <source>
        <dbReference type="ARBA" id="ARBA00058439"/>
    </source>
</evidence>
<keyword evidence="2" id="KW-0028">Amino-acid biosynthesis</keyword>
<dbReference type="EC" id="2.5.1.48" evidence="10"/>
<dbReference type="GO" id="GO:0030170">
    <property type="term" value="F:pyridoxal phosphate binding"/>
    <property type="evidence" value="ECO:0007669"/>
    <property type="project" value="InterPro"/>
</dbReference>
<dbReference type="InterPro" id="IPR000277">
    <property type="entry name" value="Cys/Met-Metab_PyrdxlP-dep_enz"/>
</dbReference>
<dbReference type="Gene3D" id="3.90.1150.10">
    <property type="entry name" value="Aspartate Aminotransferase, domain 1"/>
    <property type="match status" value="1"/>
</dbReference>
<evidence type="ECO:0000256" key="4">
    <source>
        <dbReference type="ARBA" id="ARBA00022898"/>
    </source>
</evidence>
<dbReference type="OMA" id="FPVAKQY"/>
<comment type="catalytic activity">
    <reaction evidence="6">
        <text>O-succinyl-L-homoserine + L-cysteine = L,L-cystathionine + succinate + H(+)</text>
        <dbReference type="Rhea" id="RHEA:20397"/>
        <dbReference type="ChEBI" id="CHEBI:15378"/>
        <dbReference type="ChEBI" id="CHEBI:30031"/>
        <dbReference type="ChEBI" id="CHEBI:35235"/>
        <dbReference type="ChEBI" id="CHEBI:57661"/>
        <dbReference type="ChEBI" id="CHEBI:58161"/>
        <dbReference type="EC" id="2.5.1.48"/>
    </reaction>
</comment>
<organism evidence="13 14">
    <name type="scientific">Sordaria macrospora (strain ATCC MYA-333 / DSM 997 / K(L3346) / K-hell)</name>
    <dbReference type="NCBI Taxonomy" id="771870"/>
    <lineage>
        <taxon>Eukaryota</taxon>
        <taxon>Fungi</taxon>
        <taxon>Dikarya</taxon>
        <taxon>Ascomycota</taxon>
        <taxon>Pezizomycotina</taxon>
        <taxon>Sordariomycetes</taxon>
        <taxon>Sordariomycetidae</taxon>
        <taxon>Sordariales</taxon>
        <taxon>Sordariaceae</taxon>
        <taxon>Sordaria</taxon>
    </lineage>
</organism>
<dbReference type="eggNOG" id="KOG0053">
    <property type="taxonomic scope" value="Eukaryota"/>
</dbReference>
<comment type="cofactor">
    <cofactor evidence="1">
        <name>pyridoxal 5'-phosphate</name>
        <dbReference type="ChEBI" id="CHEBI:597326"/>
    </cofactor>
</comment>
<gene>
    <name evidence="13" type="ORF">SMAC_08318</name>
</gene>
<dbReference type="HOGENOM" id="CLU_011302_1_0_1"/>
<proteinExistence type="inferred from homology"/>
<dbReference type="InParanoid" id="F7VV86"/>
<dbReference type="Gene3D" id="3.40.640.10">
    <property type="entry name" value="Type I PLP-dependent aspartate aminotransferase-like (Major domain)"/>
    <property type="match status" value="1"/>
</dbReference>
<evidence type="ECO:0000256" key="10">
    <source>
        <dbReference type="ARBA" id="ARBA00066530"/>
    </source>
</evidence>
<dbReference type="InterPro" id="IPR015424">
    <property type="entry name" value="PyrdxlP-dep_Trfase"/>
</dbReference>
<comment type="function">
    <text evidence="7">Catalyzes the formation of L-cystathionine from O-succinyl-L-homoserine (OSHS) and L-cysteine, via a gamma-replacement reaction. In the absence of thiol, catalyzes gamma-elimination to form 2-oxobutanoate, succinate and ammonia.</text>
</comment>
<protein>
    <recommendedName>
        <fullName evidence="10">cystathionine gamma-synthase</fullName>
        <ecNumber evidence="10">2.5.1.48</ecNumber>
    </recommendedName>
    <alternativeName>
        <fullName evidence="11">O-succinylhomoserine (thiol)-lyase</fullName>
    </alternativeName>
</protein>
<dbReference type="AlphaFoldDB" id="F7VV86"/>
<evidence type="ECO:0000256" key="5">
    <source>
        <dbReference type="ARBA" id="ARBA00023167"/>
    </source>
</evidence>
<dbReference type="SUPFAM" id="SSF53383">
    <property type="entry name" value="PLP-dependent transferases"/>
    <property type="match status" value="1"/>
</dbReference>
<keyword evidence="5" id="KW-0486">Methionine biosynthesis</keyword>
<dbReference type="VEuPathDB" id="FungiDB:SMAC_08318"/>
<evidence type="ECO:0000313" key="13">
    <source>
        <dbReference type="EMBL" id="CCC09427.1"/>
    </source>
</evidence>
<dbReference type="InterPro" id="IPR015421">
    <property type="entry name" value="PyrdxlP-dep_Trfase_major"/>
</dbReference>
<keyword evidence="4" id="KW-0663">Pyridoxal phosphate</keyword>
<keyword evidence="3" id="KW-0808">Transferase</keyword>
<comment type="pathway">
    <text evidence="8">Amino-acid biosynthesis; L-methionine biosynthesis via de novo pathway; L-cystathionine from O-succinyl-L-homoserine: step 1/1.</text>
</comment>
<dbReference type="Proteomes" id="UP000001881">
    <property type="component" value="Unassembled WGS sequence"/>
</dbReference>
<evidence type="ECO:0000256" key="1">
    <source>
        <dbReference type="ARBA" id="ARBA00001933"/>
    </source>
</evidence>
<dbReference type="GO" id="GO:0009086">
    <property type="term" value="P:methionine biosynthetic process"/>
    <property type="evidence" value="ECO:0007669"/>
    <property type="project" value="UniProtKB-KW"/>
</dbReference>
<dbReference type="FunFam" id="3.40.640.10:FF:000111">
    <property type="entry name" value="Cystathionine gamma-synthase"/>
    <property type="match status" value="1"/>
</dbReference>
<dbReference type="STRING" id="771870.F7VV86"/>
<dbReference type="InterPro" id="IPR015422">
    <property type="entry name" value="PyrdxlP-dep_Trfase_small"/>
</dbReference>
<evidence type="ECO:0000256" key="8">
    <source>
        <dbReference type="ARBA" id="ARBA00060510"/>
    </source>
</evidence>
<keyword evidence="14" id="KW-1185">Reference proteome</keyword>
<evidence type="ECO:0000256" key="3">
    <source>
        <dbReference type="ARBA" id="ARBA00022679"/>
    </source>
</evidence>
<evidence type="ECO:0000256" key="9">
    <source>
        <dbReference type="ARBA" id="ARBA00061376"/>
    </source>
</evidence>
<dbReference type="FunFam" id="3.90.1150.10:FF:000063">
    <property type="entry name" value="Probable cystathionine gamma-synthase"/>
    <property type="match status" value="1"/>
</dbReference>
<dbReference type="Pfam" id="PF01053">
    <property type="entry name" value="Cys_Met_Meta_PP"/>
    <property type="match status" value="1"/>
</dbReference>
<accession>F7VV86</accession>
<dbReference type="PANTHER" id="PTHR42699">
    <property type="match status" value="1"/>
</dbReference>
<dbReference type="FunCoup" id="F7VV86">
    <property type="interactions" value="168"/>
</dbReference>
<evidence type="ECO:0000256" key="2">
    <source>
        <dbReference type="ARBA" id="ARBA00022605"/>
    </source>
</evidence>
<reference evidence="13 14" key="1">
    <citation type="journal article" date="2010" name="PLoS Genet.">
        <title>De novo assembly of a 40 Mb eukaryotic genome from short sequence reads: Sordaria macrospora, a model organism for fungal morphogenesis.</title>
        <authorList>
            <person name="Nowrousian M."/>
            <person name="Stajich J."/>
            <person name="Chu M."/>
            <person name="Engh I."/>
            <person name="Espagne E."/>
            <person name="Halliday K."/>
            <person name="Kamerewerd J."/>
            <person name="Kempken F."/>
            <person name="Knab B."/>
            <person name="Kuo H.C."/>
            <person name="Osiewacz H.D."/>
            <person name="Poeggeler S."/>
            <person name="Read N."/>
            <person name="Seiler S."/>
            <person name="Smith K."/>
            <person name="Zickler D."/>
            <person name="Kueck U."/>
            <person name="Freitag M."/>
        </authorList>
    </citation>
    <scope>NUCLEOTIDE SEQUENCE [LARGE SCALE GENOMIC DNA]</scope>
    <source>
        <strain evidence="14">ATCC MYA-333 / DSM 997 / K(L3346) / K-hell</strain>
        <tissue evidence="13">Mycelium</tissue>
    </source>
</reference>
<feature type="region of interest" description="Disordered" evidence="12">
    <location>
        <begin position="271"/>
        <end position="291"/>
    </location>
</feature>
<name>F7VV86_SORMK</name>
<evidence type="ECO:0000256" key="11">
    <source>
        <dbReference type="ARBA" id="ARBA00083849"/>
    </source>
</evidence>
<evidence type="ECO:0000313" key="14">
    <source>
        <dbReference type="Proteomes" id="UP000001881"/>
    </source>
</evidence>
<dbReference type="InterPro" id="IPR051750">
    <property type="entry name" value="Trans-sulfuration_enzymes"/>
</dbReference>
<dbReference type="GO" id="GO:0019346">
    <property type="term" value="P:transsulfuration"/>
    <property type="evidence" value="ECO:0007669"/>
    <property type="project" value="InterPro"/>
</dbReference>
<comment type="caution">
    <text evidence="13">The sequence shown here is derived from an EMBL/GenBank/DDBJ whole genome shotgun (WGS) entry which is preliminary data.</text>
</comment>
<feature type="compositionally biased region" description="Polar residues" evidence="12">
    <location>
        <begin position="276"/>
        <end position="291"/>
    </location>
</feature>
<evidence type="ECO:0000256" key="6">
    <source>
        <dbReference type="ARBA" id="ARBA00051441"/>
    </source>
</evidence>
<sequence>MEPLKTRWGLWGSGMSVLRRGQGGLVIRQKPVEKVLTPALSKIYIINAASQLALPLLRATWHPVTYTMRTFELGDSIPSETAHAVSVSLPTWSANVGYEEGQDWVVKRMTTGYPRFCQLLYPPDIQAFAADIVAKHVNTKAKGPGDTIAMLFPTPTSASRCVDFMRSRAPVDINSNLQVINLVLDMSKPEARALEPLCPSISAVIMPQDGFPFAKQYWQHSGDGVSSRRAEFCHGLFKDGLLRPDIELRSVDASASAKPCRGPKRYQRQASLDVGGNQQPNVHGNGNRTTGETAIIQETSRFLEERFGRNLDLSFVQPAKSAIKRRIAGALRSADHDLGGSPSLSEKQMSSNTRGIANLREDDIYLFPCGMNAIFHAHRALYSIRTPPGSTPLKSVNFGFPYVDTLKILEKFNPSGALFYGRASESDLDDLQARLEAGERYLALFCEFPGNPILTCPNLVRIRELADKYEFAVVVDETIGTFANVNVLQFADIVVSSLTKIFSGDCNVMGGGAILNPNSRYYSALKAFVQKEFEDTYWPEDVIFMERNSRDFVARIDRVNANAEAICRVLKDHPLVKTLYYPKYNDSRANYEAVKLPQGGYSGLVSVVFKQKEQAVAFYDAIETAKGPSLGTNFTLTSPYVLLAHYQELDWAEQYGVDRDLIRISVGLEETDELVNVFTRALKVAEEQS</sequence>